<evidence type="ECO:0000313" key="2">
    <source>
        <dbReference type="EMBL" id="ASN69447.1"/>
    </source>
</evidence>
<organism evidence="2">
    <name type="scientific">uncultured Caudovirales phage</name>
    <dbReference type="NCBI Taxonomy" id="2100421"/>
    <lineage>
        <taxon>Viruses</taxon>
        <taxon>Duplodnaviria</taxon>
        <taxon>Heunggongvirae</taxon>
        <taxon>Uroviricota</taxon>
        <taxon>Caudoviricetes</taxon>
        <taxon>Peduoviridae</taxon>
        <taxon>Maltschvirus</taxon>
        <taxon>Maltschvirus maltsch</taxon>
    </lineage>
</organism>
<reference evidence="2" key="1">
    <citation type="submission" date="2017-06" db="EMBL/GenBank/DDBJ databases">
        <title>Novel phages from South African skin metaviromes.</title>
        <authorList>
            <person name="van Zyl L.J."/>
            <person name="Abrahams Y."/>
            <person name="Stander E.A."/>
            <person name="Kirby B.M."/>
            <person name="Clavaud C."/>
            <person name="Farcet C."/>
            <person name="Breton L."/>
            <person name="Trindade M.I."/>
        </authorList>
    </citation>
    <scope>NUCLEOTIDE SEQUENCE</scope>
</reference>
<protein>
    <submittedName>
        <fullName evidence="2">Uncharacterized protein</fullName>
    </submittedName>
</protein>
<dbReference type="EMBL" id="MF417890">
    <property type="protein sequence ID" value="ASN69447.1"/>
    <property type="molecule type" value="Genomic_DNA"/>
</dbReference>
<evidence type="ECO:0000256" key="1">
    <source>
        <dbReference type="SAM" id="Phobius"/>
    </source>
</evidence>
<feature type="transmembrane region" description="Helical" evidence="1">
    <location>
        <begin position="6"/>
        <end position="27"/>
    </location>
</feature>
<gene>
    <name evidence="2" type="ORF">7F15_53</name>
</gene>
<sequence length="160" mass="18535">MIETLTTAVIVLAISLVGLASITYGVLLSDQNKRIARIKKEFIDDTFKLQEDIEALGRNQRDIDLNGIDYKIDKLADKVERHENTFKALTSARRVARWRDYNKFNIMHEEERQLCEYCLSDDTEYDTKYVDIAGSTAPDRLISQCCKCGQKSTLWRFDDE</sequence>
<keyword evidence="1" id="KW-0472">Membrane</keyword>
<name>A0A2H4J7Z9_9CAUD</name>
<keyword evidence="1" id="KW-1133">Transmembrane helix</keyword>
<accession>A0A2H4J7Z9</accession>
<proteinExistence type="predicted"/>
<keyword evidence="1" id="KW-0812">Transmembrane</keyword>